<protein>
    <submittedName>
        <fullName evidence="1">Plasmid replication protein</fullName>
    </submittedName>
</protein>
<reference evidence="1 2" key="1">
    <citation type="submission" date="2017-05" db="EMBL/GenBank/DDBJ databases">
        <title>Complete genome sequence of Corynebacterium striatum KC-Na-1 isolated from Neophocaena asiaeorientalis in Korea.</title>
        <authorList>
            <person name="Kim J.H."/>
            <person name="Lee K."/>
        </authorList>
    </citation>
    <scope>NUCLEOTIDE SEQUENCE [LARGE SCALE GENOMIC DNA]</scope>
    <source>
        <strain evidence="1 2">KC-Na-01</strain>
    </source>
</reference>
<dbReference type="Proteomes" id="UP000250197">
    <property type="component" value="Chromosome"/>
</dbReference>
<evidence type="ECO:0000313" key="2">
    <source>
        <dbReference type="Proteomes" id="UP000250197"/>
    </source>
</evidence>
<sequence>MGRRGGKKAEERWKTDPEGEYVQVRRTALEETNIKRATGGRATARQIANYFDDTLLQTGKYPSIPDTMREFGVSRPTVKRALPTVKRALKNA</sequence>
<dbReference type="KEGG" id="cstr:CBE89_01435"/>
<dbReference type="AlphaFoldDB" id="A0A2Z2IXW3"/>
<name>A0A2Z2IXW3_CORST</name>
<gene>
    <name evidence="1" type="ORF">CBE89_01435</name>
</gene>
<organism evidence="1 2">
    <name type="scientific">Corynebacterium striatum</name>
    <dbReference type="NCBI Taxonomy" id="43770"/>
    <lineage>
        <taxon>Bacteria</taxon>
        <taxon>Bacillati</taxon>
        <taxon>Actinomycetota</taxon>
        <taxon>Actinomycetes</taxon>
        <taxon>Mycobacteriales</taxon>
        <taxon>Corynebacteriaceae</taxon>
        <taxon>Corynebacterium</taxon>
    </lineage>
</organism>
<accession>A0A2Z2IXW3</accession>
<proteinExistence type="predicted"/>
<evidence type="ECO:0000313" key="1">
    <source>
        <dbReference type="EMBL" id="ART20312.1"/>
    </source>
</evidence>
<dbReference type="EMBL" id="CP021252">
    <property type="protein sequence ID" value="ART20312.1"/>
    <property type="molecule type" value="Genomic_DNA"/>
</dbReference>